<dbReference type="Pfam" id="PF00697">
    <property type="entry name" value="PRAI"/>
    <property type="match status" value="1"/>
</dbReference>
<evidence type="ECO:0000256" key="3">
    <source>
        <dbReference type="ARBA" id="ARBA00012572"/>
    </source>
</evidence>
<dbReference type="NCBIfam" id="NF002295">
    <property type="entry name" value="PRK01222.1-1"/>
    <property type="match status" value="1"/>
</dbReference>
<keyword evidence="12" id="KW-1185">Reference proteome</keyword>
<organism evidence="11 12">
    <name type="scientific">Hyphomonas polymorpha PS728</name>
    <dbReference type="NCBI Taxonomy" id="1280954"/>
    <lineage>
        <taxon>Bacteria</taxon>
        <taxon>Pseudomonadati</taxon>
        <taxon>Pseudomonadota</taxon>
        <taxon>Alphaproteobacteria</taxon>
        <taxon>Hyphomonadales</taxon>
        <taxon>Hyphomonadaceae</taxon>
        <taxon>Hyphomonas</taxon>
    </lineage>
</organism>
<dbReference type="InterPro" id="IPR001240">
    <property type="entry name" value="PRAI_dom"/>
</dbReference>
<dbReference type="Proteomes" id="UP000027100">
    <property type="component" value="Unassembled WGS sequence"/>
</dbReference>
<comment type="catalytic activity">
    <reaction evidence="1 9">
        <text>N-(5-phospho-beta-D-ribosyl)anthranilate = 1-(2-carboxyphenylamino)-1-deoxy-D-ribulose 5-phosphate</text>
        <dbReference type="Rhea" id="RHEA:21540"/>
        <dbReference type="ChEBI" id="CHEBI:18277"/>
        <dbReference type="ChEBI" id="CHEBI:58613"/>
        <dbReference type="EC" id="5.3.1.24"/>
    </reaction>
</comment>
<proteinExistence type="inferred from homology"/>
<reference evidence="11 12" key="1">
    <citation type="journal article" date="2014" name="Antonie Van Leeuwenhoek">
        <title>Hyphomonas beringensis sp. nov. and Hyphomonas chukchiensis sp. nov., isolated from surface seawater of the Bering Sea and Chukchi Sea.</title>
        <authorList>
            <person name="Li C."/>
            <person name="Lai Q."/>
            <person name="Li G."/>
            <person name="Dong C."/>
            <person name="Wang J."/>
            <person name="Liao Y."/>
            <person name="Shao Z."/>
        </authorList>
    </citation>
    <scope>NUCLEOTIDE SEQUENCE [LARGE SCALE GENOMIC DNA]</scope>
    <source>
        <strain evidence="11 12">PS728</strain>
    </source>
</reference>
<evidence type="ECO:0000313" key="11">
    <source>
        <dbReference type="EMBL" id="KCZ97208.1"/>
    </source>
</evidence>
<comment type="similarity">
    <text evidence="9">Belongs to the TrpF family.</text>
</comment>
<accession>A0A062VGQ6</accession>
<dbReference type="STRING" id="1280954.HPO_15938"/>
<dbReference type="GO" id="GO:0000162">
    <property type="term" value="P:L-tryptophan biosynthetic process"/>
    <property type="evidence" value="ECO:0007669"/>
    <property type="project" value="UniProtKB-UniRule"/>
</dbReference>
<evidence type="ECO:0000259" key="10">
    <source>
        <dbReference type="Pfam" id="PF00697"/>
    </source>
</evidence>
<comment type="pathway">
    <text evidence="2 9">Amino-acid biosynthesis; L-tryptophan biosynthesis; L-tryptophan from chorismate: step 3/5.</text>
</comment>
<dbReference type="PATRIC" id="fig|1280954.3.peg.3217"/>
<name>A0A062VGQ6_9PROT</name>
<dbReference type="eggNOG" id="COG0135">
    <property type="taxonomic scope" value="Bacteria"/>
</dbReference>
<evidence type="ECO:0000313" key="12">
    <source>
        <dbReference type="Proteomes" id="UP000027100"/>
    </source>
</evidence>
<dbReference type="PANTHER" id="PTHR42894:SF1">
    <property type="entry name" value="N-(5'-PHOSPHORIBOSYL)ANTHRANILATE ISOMERASE"/>
    <property type="match status" value="1"/>
</dbReference>
<dbReference type="CDD" id="cd00405">
    <property type="entry name" value="PRAI"/>
    <property type="match status" value="1"/>
</dbReference>
<dbReference type="PANTHER" id="PTHR42894">
    <property type="entry name" value="N-(5'-PHOSPHORIBOSYL)ANTHRANILATE ISOMERASE"/>
    <property type="match status" value="1"/>
</dbReference>
<evidence type="ECO:0000256" key="4">
    <source>
        <dbReference type="ARBA" id="ARBA00022272"/>
    </source>
</evidence>
<protein>
    <recommendedName>
        <fullName evidence="4 9">N-(5'-phosphoribosyl)anthranilate isomerase</fullName>
        <shortName evidence="9">PRAI</shortName>
        <ecNumber evidence="3 9">5.3.1.24</ecNumber>
    </recommendedName>
</protein>
<dbReference type="AlphaFoldDB" id="A0A062VGQ6"/>
<evidence type="ECO:0000256" key="6">
    <source>
        <dbReference type="ARBA" id="ARBA00022822"/>
    </source>
</evidence>
<dbReference type="InterPro" id="IPR011060">
    <property type="entry name" value="RibuloseP-bd_barrel"/>
</dbReference>
<dbReference type="InterPro" id="IPR013785">
    <property type="entry name" value="Aldolase_TIM"/>
</dbReference>
<dbReference type="EC" id="5.3.1.24" evidence="3 9"/>
<dbReference type="EMBL" id="ARYM01000023">
    <property type="protein sequence ID" value="KCZ97208.1"/>
    <property type="molecule type" value="Genomic_DNA"/>
</dbReference>
<keyword evidence="6 9" id="KW-0822">Tryptophan biosynthesis</keyword>
<keyword evidence="5 9" id="KW-0028">Amino-acid biosynthesis</keyword>
<evidence type="ECO:0000256" key="9">
    <source>
        <dbReference type="HAMAP-Rule" id="MF_00135"/>
    </source>
</evidence>
<evidence type="ECO:0000256" key="1">
    <source>
        <dbReference type="ARBA" id="ARBA00001164"/>
    </source>
</evidence>
<keyword evidence="7 9" id="KW-0057">Aromatic amino acid biosynthesis</keyword>
<dbReference type="GO" id="GO:0004640">
    <property type="term" value="F:phosphoribosylanthranilate isomerase activity"/>
    <property type="evidence" value="ECO:0007669"/>
    <property type="project" value="UniProtKB-UniRule"/>
</dbReference>
<gene>
    <name evidence="9" type="primary">trpF</name>
    <name evidence="11" type="ORF">HPO_15938</name>
</gene>
<evidence type="ECO:0000256" key="7">
    <source>
        <dbReference type="ARBA" id="ARBA00023141"/>
    </source>
</evidence>
<comment type="caution">
    <text evidence="11">The sequence shown here is derived from an EMBL/GenBank/DDBJ whole genome shotgun (WGS) entry which is preliminary data.</text>
</comment>
<evidence type="ECO:0000256" key="2">
    <source>
        <dbReference type="ARBA" id="ARBA00004664"/>
    </source>
</evidence>
<dbReference type="SUPFAM" id="SSF51366">
    <property type="entry name" value="Ribulose-phoshate binding barrel"/>
    <property type="match status" value="1"/>
</dbReference>
<evidence type="ECO:0000256" key="5">
    <source>
        <dbReference type="ARBA" id="ARBA00022605"/>
    </source>
</evidence>
<dbReference type="Gene3D" id="3.20.20.70">
    <property type="entry name" value="Aldolase class I"/>
    <property type="match status" value="1"/>
</dbReference>
<dbReference type="HAMAP" id="MF_00135">
    <property type="entry name" value="PRAI"/>
    <property type="match status" value="1"/>
</dbReference>
<sequence>MVTVKICGLRDPDMVAFAAREGADWIGFNFVPQSPRYVTPEAAATLMLRLGKAVPVALMADPDDALVMQIARLGFPVLQLHGQETPERAKEIKSLTGRDIWKAFGVRERSDLGQIGTFPDIDGLLVDAKAPDGAAFGGGHGQAFDWSILKGWSAPKPWLLAGGLTPDNVAEALRQTGAPGVDVSSGVERIRGLKDRELVRAFIRAAKGRPDQP</sequence>
<dbReference type="InterPro" id="IPR044643">
    <property type="entry name" value="TrpF_fam"/>
</dbReference>
<keyword evidence="8 9" id="KW-0413">Isomerase</keyword>
<dbReference type="RefSeq" id="WP_035600956.1">
    <property type="nucleotide sequence ID" value="NZ_ARYM01000023.1"/>
</dbReference>
<dbReference type="OrthoDB" id="9796196at2"/>
<evidence type="ECO:0000256" key="8">
    <source>
        <dbReference type="ARBA" id="ARBA00023235"/>
    </source>
</evidence>
<dbReference type="UniPathway" id="UPA00035">
    <property type="reaction ID" value="UER00042"/>
</dbReference>
<feature type="domain" description="N-(5'phosphoribosyl) anthranilate isomerase (PRAI)" evidence="10">
    <location>
        <begin position="4"/>
        <end position="204"/>
    </location>
</feature>